<evidence type="ECO:0000313" key="3">
    <source>
        <dbReference type="Proteomes" id="UP000662637"/>
    </source>
</evidence>
<gene>
    <name evidence="2" type="ORF">GHT09_019125</name>
</gene>
<evidence type="ECO:0000256" key="1">
    <source>
        <dbReference type="SAM" id="MobiDB-lite"/>
    </source>
</evidence>
<name>A0A834UJJ5_MARMO</name>
<feature type="region of interest" description="Disordered" evidence="1">
    <location>
        <begin position="40"/>
        <end position="111"/>
    </location>
</feature>
<accession>A0A834UJJ5</accession>
<organism evidence="2 3">
    <name type="scientific">Marmota monax</name>
    <name type="common">Woodchuck</name>
    <dbReference type="NCBI Taxonomy" id="9995"/>
    <lineage>
        <taxon>Eukaryota</taxon>
        <taxon>Metazoa</taxon>
        <taxon>Chordata</taxon>
        <taxon>Craniata</taxon>
        <taxon>Vertebrata</taxon>
        <taxon>Euteleostomi</taxon>
        <taxon>Mammalia</taxon>
        <taxon>Eutheria</taxon>
        <taxon>Euarchontoglires</taxon>
        <taxon>Glires</taxon>
        <taxon>Rodentia</taxon>
        <taxon>Sciuromorpha</taxon>
        <taxon>Sciuridae</taxon>
        <taxon>Xerinae</taxon>
        <taxon>Marmotini</taxon>
        <taxon>Marmota</taxon>
    </lineage>
</organism>
<proteinExistence type="predicted"/>
<dbReference type="Proteomes" id="UP000662637">
    <property type="component" value="Unassembled WGS sequence"/>
</dbReference>
<reference evidence="2" key="1">
    <citation type="submission" date="2020-08" db="EMBL/GenBank/DDBJ databases">
        <authorList>
            <person name="Shumante A."/>
            <person name="Zimin A.V."/>
            <person name="Puiu D."/>
            <person name="Salzberg S.L."/>
        </authorList>
    </citation>
    <scope>NUCLEOTIDE SEQUENCE</scope>
    <source>
        <strain evidence="2">WC2-LM</strain>
        <tissue evidence="2">Liver</tissue>
    </source>
</reference>
<evidence type="ECO:0000313" key="2">
    <source>
        <dbReference type="EMBL" id="KAF7460767.1"/>
    </source>
</evidence>
<dbReference type="EMBL" id="WJEC01008753">
    <property type="protein sequence ID" value="KAF7460767.1"/>
    <property type="molecule type" value="Genomic_DNA"/>
</dbReference>
<sequence>MFQRNRCRAESIPPSLLLLTPQLLHNMLFTHWAMAEQLAGLQTPQGPPEATGGKKGSSSTAHRECRERAGNLNQRRGGPSRLSAAGDPDSVPLGEQLRLRVQGSPGQAGTR</sequence>
<protein>
    <submittedName>
        <fullName evidence="2">Uncharacterized protein</fullName>
    </submittedName>
</protein>
<comment type="caution">
    <text evidence="2">The sequence shown here is derived from an EMBL/GenBank/DDBJ whole genome shotgun (WGS) entry which is preliminary data.</text>
</comment>
<dbReference type="AlphaFoldDB" id="A0A834UJJ5"/>